<gene>
    <name evidence="1" type="ORF">FF011L_06270</name>
</gene>
<dbReference type="AlphaFoldDB" id="A0A517MAL0"/>
<keyword evidence="2" id="KW-1185">Reference proteome</keyword>
<evidence type="ECO:0000313" key="2">
    <source>
        <dbReference type="Proteomes" id="UP000320672"/>
    </source>
</evidence>
<dbReference type="KEGG" id="rml:FF011L_06270"/>
<protein>
    <submittedName>
        <fullName evidence="1">Uncharacterized protein</fullName>
    </submittedName>
</protein>
<organism evidence="1 2">
    <name type="scientific">Roseimaritima multifibrata</name>
    <dbReference type="NCBI Taxonomy" id="1930274"/>
    <lineage>
        <taxon>Bacteria</taxon>
        <taxon>Pseudomonadati</taxon>
        <taxon>Planctomycetota</taxon>
        <taxon>Planctomycetia</taxon>
        <taxon>Pirellulales</taxon>
        <taxon>Pirellulaceae</taxon>
        <taxon>Roseimaritima</taxon>
    </lineage>
</organism>
<dbReference type="RefSeq" id="WP_145350073.1">
    <property type="nucleotide sequence ID" value="NZ_CP036262.1"/>
</dbReference>
<sequence>MNPFVFDSANAVAIGTFNIHIFTPPWIVRCGVAKKEPGNIEFALARPGFRVNLGGAWLTLEPHRIEVSTHDSDFNCGNVLAKILRTLPETPVFAMGANVGYQSTIAEGSIPPLRKLPSDVGGKKVAKRTIGLKFEVGEGISQTIGLEQFDRMTKATGNREVLGTDARMLADAAEYFPNAVLELRTLLEEAWTLEFK</sequence>
<accession>A0A517MAL0</accession>
<dbReference type="OrthoDB" id="1446591at2"/>
<name>A0A517MAL0_9BACT</name>
<dbReference type="Proteomes" id="UP000320672">
    <property type="component" value="Chromosome"/>
</dbReference>
<proteinExistence type="predicted"/>
<reference evidence="1 2" key="1">
    <citation type="submission" date="2019-02" db="EMBL/GenBank/DDBJ databases">
        <title>Deep-cultivation of Planctomycetes and their phenomic and genomic characterization uncovers novel biology.</title>
        <authorList>
            <person name="Wiegand S."/>
            <person name="Jogler M."/>
            <person name="Boedeker C."/>
            <person name="Pinto D."/>
            <person name="Vollmers J."/>
            <person name="Rivas-Marin E."/>
            <person name="Kohn T."/>
            <person name="Peeters S.H."/>
            <person name="Heuer A."/>
            <person name="Rast P."/>
            <person name="Oberbeckmann S."/>
            <person name="Bunk B."/>
            <person name="Jeske O."/>
            <person name="Meyerdierks A."/>
            <person name="Storesund J.E."/>
            <person name="Kallscheuer N."/>
            <person name="Luecker S."/>
            <person name="Lage O.M."/>
            <person name="Pohl T."/>
            <person name="Merkel B.J."/>
            <person name="Hornburger P."/>
            <person name="Mueller R.-W."/>
            <person name="Bruemmer F."/>
            <person name="Labrenz M."/>
            <person name="Spormann A.M."/>
            <person name="Op den Camp H."/>
            <person name="Overmann J."/>
            <person name="Amann R."/>
            <person name="Jetten M.S.M."/>
            <person name="Mascher T."/>
            <person name="Medema M.H."/>
            <person name="Devos D.P."/>
            <person name="Kaster A.-K."/>
            <person name="Ovreas L."/>
            <person name="Rohde M."/>
            <person name="Galperin M.Y."/>
            <person name="Jogler C."/>
        </authorList>
    </citation>
    <scope>NUCLEOTIDE SEQUENCE [LARGE SCALE GENOMIC DNA]</scope>
    <source>
        <strain evidence="1 2">FF011L</strain>
    </source>
</reference>
<dbReference type="EMBL" id="CP036262">
    <property type="protein sequence ID" value="QDS91891.1"/>
    <property type="molecule type" value="Genomic_DNA"/>
</dbReference>
<evidence type="ECO:0000313" key="1">
    <source>
        <dbReference type="EMBL" id="QDS91891.1"/>
    </source>
</evidence>